<keyword evidence="2" id="KW-1185">Reference proteome</keyword>
<organism evidence="1 2">
    <name type="scientific">Potamilus streckersoni</name>
    <dbReference type="NCBI Taxonomy" id="2493646"/>
    <lineage>
        <taxon>Eukaryota</taxon>
        <taxon>Metazoa</taxon>
        <taxon>Spiralia</taxon>
        <taxon>Lophotrochozoa</taxon>
        <taxon>Mollusca</taxon>
        <taxon>Bivalvia</taxon>
        <taxon>Autobranchia</taxon>
        <taxon>Heteroconchia</taxon>
        <taxon>Palaeoheterodonta</taxon>
        <taxon>Unionida</taxon>
        <taxon>Unionoidea</taxon>
        <taxon>Unionidae</taxon>
        <taxon>Ambleminae</taxon>
        <taxon>Lampsilini</taxon>
        <taxon>Potamilus</taxon>
    </lineage>
</organism>
<evidence type="ECO:0000313" key="1">
    <source>
        <dbReference type="EMBL" id="KAK3610822.1"/>
    </source>
</evidence>
<dbReference type="EMBL" id="JAEAOA010000031">
    <property type="protein sequence ID" value="KAK3610822.1"/>
    <property type="molecule type" value="Genomic_DNA"/>
</dbReference>
<reference evidence="1" key="1">
    <citation type="journal article" date="2021" name="Genome Biol. Evol.">
        <title>A High-Quality Reference Genome for a Parasitic Bivalve with Doubly Uniparental Inheritance (Bivalvia: Unionida).</title>
        <authorList>
            <person name="Smith C.H."/>
        </authorList>
    </citation>
    <scope>NUCLEOTIDE SEQUENCE</scope>
    <source>
        <strain evidence="1">CHS0354</strain>
    </source>
</reference>
<sequence length="100" mass="11537">MDQYSSKNYNNNSPSKFSKGRFCFKADASASHRHISEWKFETAIYGGHTLHEFIRITKADRKQPESDVLGLQKPTENITSKFGDYKSRQRTAQVSCFLKI</sequence>
<evidence type="ECO:0000313" key="2">
    <source>
        <dbReference type="Proteomes" id="UP001195483"/>
    </source>
</evidence>
<proteinExistence type="predicted"/>
<gene>
    <name evidence="1" type="ORF">CHS0354_000047</name>
</gene>
<comment type="caution">
    <text evidence="1">The sequence shown here is derived from an EMBL/GenBank/DDBJ whole genome shotgun (WGS) entry which is preliminary data.</text>
</comment>
<reference evidence="1" key="3">
    <citation type="submission" date="2023-05" db="EMBL/GenBank/DDBJ databases">
        <authorList>
            <person name="Smith C.H."/>
        </authorList>
    </citation>
    <scope>NUCLEOTIDE SEQUENCE</scope>
    <source>
        <strain evidence="1">CHS0354</strain>
        <tissue evidence="1">Mantle</tissue>
    </source>
</reference>
<reference evidence="1" key="2">
    <citation type="journal article" date="2021" name="Genome Biol. Evol.">
        <title>Developing a high-quality reference genome for a parasitic bivalve with doubly uniparental inheritance (Bivalvia: Unionida).</title>
        <authorList>
            <person name="Smith C.H."/>
        </authorList>
    </citation>
    <scope>NUCLEOTIDE SEQUENCE</scope>
    <source>
        <strain evidence="1">CHS0354</strain>
        <tissue evidence="1">Mantle</tissue>
    </source>
</reference>
<name>A0AAE0TI33_9BIVA</name>
<protein>
    <submittedName>
        <fullName evidence="1">Uncharacterized protein</fullName>
    </submittedName>
</protein>
<dbReference type="Proteomes" id="UP001195483">
    <property type="component" value="Unassembled WGS sequence"/>
</dbReference>
<accession>A0AAE0TI33</accession>
<dbReference type="AlphaFoldDB" id="A0AAE0TI33"/>